<sequence length="182" mass="22013">MTYTLEGVTIRPIKEEDLQRMWEMTFKQENPEWKKWDAPYYPHNTMTYEAFLERKDKVVAQDDYWGIEVDGEIIGMVSYYWEHQPSLWLEMGILIYEPKYWSGGYGTKALTMWINHLFNEMPLVRVGLTTWSGNERMIRVAEKLGMTMEARIRKVRYWNGVYYDSIRMGMLREEWELHKAEN</sequence>
<proteinExistence type="predicted"/>
<dbReference type="RefSeq" id="WP_147056540.1">
    <property type="nucleotide sequence ID" value="NZ_BJYL01000016.1"/>
</dbReference>
<dbReference type="Gene3D" id="3.40.630.30">
    <property type="match status" value="1"/>
</dbReference>
<evidence type="ECO:0000259" key="1">
    <source>
        <dbReference type="PROSITE" id="PS51186"/>
    </source>
</evidence>
<dbReference type="OrthoDB" id="9795206at2"/>
<dbReference type="GO" id="GO:0016747">
    <property type="term" value="F:acyltransferase activity, transferring groups other than amino-acyl groups"/>
    <property type="evidence" value="ECO:0007669"/>
    <property type="project" value="InterPro"/>
</dbReference>
<dbReference type="EMBL" id="BJYL01000016">
    <property type="protein sequence ID" value="GEN83019.1"/>
    <property type="molecule type" value="Genomic_DNA"/>
</dbReference>
<gene>
    <name evidence="2" type="ORF">SLU01_13310</name>
</gene>
<dbReference type="SUPFAM" id="SSF55729">
    <property type="entry name" value="Acyl-CoA N-acyltransferases (Nat)"/>
    <property type="match status" value="1"/>
</dbReference>
<dbReference type="PANTHER" id="PTHR43415">
    <property type="entry name" value="SPERMIDINE N(1)-ACETYLTRANSFERASE"/>
    <property type="match status" value="1"/>
</dbReference>
<comment type="caution">
    <text evidence="2">The sequence shown here is derived from an EMBL/GenBank/DDBJ whole genome shotgun (WGS) entry which is preliminary data.</text>
</comment>
<evidence type="ECO:0000313" key="3">
    <source>
        <dbReference type="Proteomes" id="UP000321901"/>
    </source>
</evidence>
<keyword evidence="3" id="KW-1185">Reference proteome</keyword>
<keyword evidence="2" id="KW-0808">Transferase</keyword>
<accession>A0A511Z6F5</accession>
<reference evidence="2 3" key="1">
    <citation type="submission" date="2019-07" db="EMBL/GenBank/DDBJ databases">
        <title>Whole genome shotgun sequence of Sporosarcina luteola NBRC 105378.</title>
        <authorList>
            <person name="Hosoyama A."/>
            <person name="Uohara A."/>
            <person name="Ohji S."/>
            <person name="Ichikawa N."/>
        </authorList>
    </citation>
    <scope>NUCLEOTIDE SEQUENCE [LARGE SCALE GENOMIC DNA]</scope>
    <source>
        <strain evidence="2 3">NBRC 105378</strain>
    </source>
</reference>
<dbReference type="Proteomes" id="UP000321901">
    <property type="component" value="Unassembled WGS sequence"/>
</dbReference>
<dbReference type="InterPro" id="IPR016181">
    <property type="entry name" value="Acyl_CoA_acyltransferase"/>
</dbReference>
<dbReference type="PANTHER" id="PTHR43415:SF4">
    <property type="entry name" value="N-ACETYLTRANSFERASE DOMAIN-CONTAINING PROTEIN"/>
    <property type="match status" value="1"/>
</dbReference>
<dbReference type="Pfam" id="PF13302">
    <property type="entry name" value="Acetyltransf_3"/>
    <property type="match status" value="1"/>
</dbReference>
<dbReference type="InterPro" id="IPR000182">
    <property type="entry name" value="GNAT_dom"/>
</dbReference>
<evidence type="ECO:0000313" key="2">
    <source>
        <dbReference type="EMBL" id="GEN83019.1"/>
    </source>
</evidence>
<dbReference type="CDD" id="cd04301">
    <property type="entry name" value="NAT_SF"/>
    <property type="match status" value="1"/>
</dbReference>
<organism evidence="2 3">
    <name type="scientific">Sporosarcina luteola</name>
    <dbReference type="NCBI Taxonomy" id="582850"/>
    <lineage>
        <taxon>Bacteria</taxon>
        <taxon>Bacillati</taxon>
        <taxon>Bacillota</taxon>
        <taxon>Bacilli</taxon>
        <taxon>Bacillales</taxon>
        <taxon>Caryophanaceae</taxon>
        <taxon>Sporosarcina</taxon>
    </lineage>
</organism>
<protein>
    <submittedName>
        <fullName evidence="2">Acetyltransferase</fullName>
    </submittedName>
</protein>
<feature type="domain" description="N-acetyltransferase" evidence="1">
    <location>
        <begin position="8"/>
        <end position="173"/>
    </location>
</feature>
<name>A0A511Z6F5_9BACL</name>
<dbReference type="PROSITE" id="PS51186">
    <property type="entry name" value="GNAT"/>
    <property type="match status" value="1"/>
</dbReference>
<dbReference type="AlphaFoldDB" id="A0A511Z6F5"/>